<gene>
    <name evidence="8" type="ORF">MTP13_07270</name>
</gene>
<evidence type="ECO:0000256" key="6">
    <source>
        <dbReference type="SAM" id="Phobius"/>
    </source>
</evidence>
<keyword evidence="3" id="KW-0732">Signal</keyword>
<evidence type="ECO:0000313" key="8">
    <source>
        <dbReference type="EMBL" id="UOE27570.1"/>
    </source>
</evidence>
<dbReference type="PROSITE" id="PS51318">
    <property type="entry name" value="TAT"/>
    <property type="match status" value="1"/>
</dbReference>
<dbReference type="InterPro" id="IPR006311">
    <property type="entry name" value="TAT_signal"/>
</dbReference>
<reference evidence="8 9" key="1">
    <citation type="submission" date="2022-03" db="EMBL/GenBank/DDBJ databases">
        <title>Agromyces sp. isolated from the gut of P. brevitarsis seulensis larvae.</title>
        <authorList>
            <person name="Won M."/>
            <person name="Kwon S.-W."/>
        </authorList>
    </citation>
    <scope>NUCLEOTIDE SEQUENCE [LARGE SCALE GENOMIC DNA]</scope>
    <source>
        <strain evidence="8 9">KACC 16215</strain>
    </source>
</reference>
<keyword evidence="9" id="KW-1185">Reference proteome</keyword>
<dbReference type="Proteomes" id="UP000831304">
    <property type="component" value="Chromosome"/>
</dbReference>
<keyword evidence="6" id="KW-0812">Transmembrane</keyword>
<sequence length="211" mass="21104">MHRTATTIAATAPTAAPRRRLLALGAIALAAGAWLGLANAQSASAHDELIASTPKAGEVLDASPAEVKLTFSDDIIPVGTAIEVVDHHGESIDSGEAVVAGPEVTATLPAELSGEYQIRWRAVSSDGHVIDGTIDFGVGSGATGTWTEEAPHDAAASGDGHDAAAEAGHDEASDGPDGWAIAGIAGGILGVAALAAAIVVFARARRRDPKA</sequence>
<dbReference type="InterPro" id="IPR032694">
    <property type="entry name" value="CopC/D"/>
</dbReference>
<comment type="subcellular location">
    <subcellularLocation>
        <location evidence="1">Cell envelope</location>
    </subcellularLocation>
</comment>
<evidence type="ECO:0000256" key="3">
    <source>
        <dbReference type="ARBA" id="ARBA00022729"/>
    </source>
</evidence>
<feature type="transmembrane region" description="Helical" evidence="6">
    <location>
        <begin position="179"/>
        <end position="202"/>
    </location>
</feature>
<dbReference type="PANTHER" id="PTHR34820">
    <property type="entry name" value="INNER MEMBRANE PROTEIN YEBZ"/>
    <property type="match status" value="1"/>
</dbReference>
<keyword evidence="2" id="KW-0479">Metal-binding</keyword>
<dbReference type="InterPro" id="IPR014755">
    <property type="entry name" value="Cu-Rt/internalin_Ig-like"/>
</dbReference>
<dbReference type="InterPro" id="IPR014756">
    <property type="entry name" value="Ig_E-set"/>
</dbReference>
<evidence type="ECO:0000256" key="4">
    <source>
        <dbReference type="ARBA" id="ARBA00023008"/>
    </source>
</evidence>
<protein>
    <submittedName>
        <fullName evidence="8">Copper resistance protein CopC</fullName>
    </submittedName>
</protein>
<proteinExistence type="predicted"/>
<evidence type="ECO:0000259" key="7">
    <source>
        <dbReference type="Pfam" id="PF04234"/>
    </source>
</evidence>
<organism evidence="8 9">
    <name type="scientific">Agromyces soli</name>
    <dbReference type="NCBI Taxonomy" id="659012"/>
    <lineage>
        <taxon>Bacteria</taxon>
        <taxon>Bacillati</taxon>
        <taxon>Actinomycetota</taxon>
        <taxon>Actinomycetes</taxon>
        <taxon>Micrococcales</taxon>
        <taxon>Microbacteriaceae</taxon>
        <taxon>Agromyces</taxon>
    </lineage>
</organism>
<dbReference type="InterPro" id="IPR007348">
    <property type="entry name" value="CopC_dom"/>
</dbReference>
<feature type="compositionally biased region" description="Basic and acidic residues" evidence="5">
    <location>
        <begin position="159"/>
        <end position="172"/>
    </location>
</feature>
<evidence type="ECO:0000256" key="1">
    <source>
        <dbReference type="ARBA" id="ARBA00004196"/>
    </source>
</evidence>
<feature type="domain" description="CopC" evidence="7">
    <location>
        <begin position="46"/>
        <end position="138"/>
    </location>
</feature>
<keyword evidence="6" id="KW-1133">Transmembrane helix</keyword>
<keyword evidence="6" id="KW-0472">Membrane</keyword>
<evidence type="ECO:0000313" key="9">
    <source>
        <dbReference type="Proteomes" id="UP000831304"/>
    </source>
</evidence>
<evidence type="ECO:0000256" key="5">
    <source>
        <dbReference type="SAM" id="MobiDB-lite"/>
    </source>
</evidence>
<dbReference type="Gene3D" id="2.60.40.1220">
    <property type="match status" value="1"/>
</dbReference>
<feature type="region of interest" description="Disordered" evidence="5">
    <location>
        <begin position="141"/>
        <end position="174"/>
    </location>
</feature>
<accession>A0ABY4B3H0</accession>
<dbReference type="Pfam" id="PF04234">
    <property type="entry name" value="CopC"/>
    <property type="match status" value="1"/>
</dbReference>
<dbReference type="EMBL" id="CP094533">
    <property type="protein sequence ID" value="UOE27570.1"/>
    <property type="molecule type" value="Genomic_DNA"/>
</dbReference>
<name>A0ABY4B3H0_9MICO</name>
<evidence type="ECO:0000256" key="2">
    <source>
        <dbReference type="ARBA" id="ARBA00022723"/>
    </source>
</evidence>
<dbReference type="SUPFAM" id="SSF81296">
    <property type="entry name" value="E set domains"/>
    <property type="match status" value="1"/>
</dbReference>
<dbReference type="PANTHER" id="PTHR34820:SF4">
    <property type="entry name" value="INNER MEMBRANE PROTEIN YEBZ"/>
    <property type="match status" value="1"/>
</dbReference>
<dbReference type="RefSeq" id="WP_243570400.1">
    <property type="nucleotide sequence ID" value="NZ_BAAARD010000001.1"/>
</dbReference>
<keyword evidence="4" id="KW-0186">Copper</keyword>